<proteinExistence type="predicted"/>
<dbReference type="STRING" id="1801732.A2814_02280"/>
<dbReference type="EMBL" id="MFTI01000007">
    <property type="protein sequence ID" value="OGI61061.1"/>
    <property type="molecule type" value="Genomic_DNA"/>
</dbReference>
<feature type="transmembrane region" description="Helical" evidence="6">
    <location>
        <begin position="354"/>
        <end position="371"/>
    </location>
</feature>
<accession>A0A1F6UUJ1</accession>
<reference evidence="9 10" key="1">
    <citation type="journal article" date="2016" name="Nat. Commun.">
        <title>Thousands of microbial genomes shed light on interconnected biogeochemical processes in an aquifer system.</title>
        <authorList>
            <person name="Anantharaman K."/>
            <person name="Brown C.T."/>
            <person name="Hug L.A."/>
            <person name="Sharon I."/>
            <person name="Castelle C.J."/>
            <person name="Probst A.J."/>
            <person name="Thomas B.C."/>
            <person name="Singh A."/>
            <person name="Wilkins M.J."/>
            <person name="Karaoz U."/>
            <person name="Brodie E.L."/>
            <person name="Williams K.H."/>
            <person name="Hubbard S.S."/>
            <person name="Banfield J.F."/>
        </authorList>
    </citation>
    <scope>NUCLEOTIDE SEQUENCE [LARGE SCALE GENOMIC DNA]</scope>
</reference>
<dbReference type="PANTHER" id="PTHR30619:SF7">
    <property type="entry name" value="BETA-LACTAMASE DOMAIN PROTEIN"/>
    <property type="match status" value="1"/>
</dbReference>
<evidence type="ECO:0000256" key="6">
    <source>
        <dbReference type="SAM" id="Phobius"/>
    </source>
</evidence>
<feature type="domain" description="ComEC/Rec2-related protein" evidence="7">
    <location>
        <begin position="232"/>
        <end position="496"/>
    </location>
</feature>
<feature type="transmembrane region" description="Helical" evidence="6">
    <location>
        <begin position="472"/>
        <end position="493"/>
    </location>
</feature>
<evidence type="ECO:0000313" key="10">
    <source>
        <dbReference type="Proteomes" id="UP000177869"/>
    </source>
</evidence>
<keyword evidence="3 6" id="KW-0812">Transmembrane</keyword>
<evidence type="ECO:0000259" key="8">
    <source>
        <dbReference type="Pfam" id="PF13567"/>
    </source>
</evidence>
<dbReference type="Proteomes" id="UP000177869">
    <property type="component" value="Unassembled WGS sequence"/>
</dbReference>
<dbReference type="AlphaFoldDB" id="A0A1F6UUJ1"/>
<evidence type="ECO:0000256" key="2">
    <source>
        <dbReference type="ARBA" id="ARBA00022475"/>
    </source>
</evidence>
<sequence>MRDRIFYSICFGFILGVLLRSFVFVNFYFAVLLCTVSFSLMLVFYLILKNSQWGIIASVFLLTFSLGILRFHINDQPVSLVFESQVGQKITLSGEIVDEPDVRENNQKLTVKVLVPQGLALESTKARPFLAKTKILANVGFENDLKYGDEIKFEGKLEKPENFITDQGKEFDYVNYLRKDGIRYIMNYADVEIVSRDNGNKVKSALFLVKEKFLEKMSFAIASPESLLMGGLILGERSNFNQTLRQSFVDTGTIHIVALSGYNITIVAEWFMKLFAQIPYAPKNLGIGMGIFAVLLFILMTGASSTAIRAGIMATLALIARATGRNYDIARALILAGVFMILLNPFVLVYDVSFQLSFIATIAVIFFAPRIEKYFLWLPKRFGLRDIVFVTCAAYIFVFPFILYKMGNLSLVALPANILILPFIPLTMLFGFLTSFAGLFWHAFSIPFGYISYLFLHYELGVISFFSNLPFAAFSIPNFPLLITILIYVYFIYKLFGRSIKSFFIAPL</sequence>
<dbReference type="Pfam" id="PF13567">
    <property type="entry name" value="DUF4131"/>
    <property type="match status" value="1"/>
</dbReference>
<evidence type="ECO:0000313" key="9">
    <source>
        <dbReference type="EMBL" id="OGI61061.1"/>
    </source>
</evidence>
<protein>
    <recommendedName>
        <fullName evidence="11">ComEC/Rec2-related protein domain-containing protein</fullName>
    </recommendedName>
</protein>
<keyword evidence="2" id="KW-1003">Cell membrane</keyword>
<evidence type="ECO:0000256" key="3">
    <source>
        <dbReference type="ARBA" id="ARBA00022692"/>
    </source>
</evidence>
<gene>
    <name evidence="9" type="ORF">A2814_02280</name>
</gene>
<dbReference type="InterPro" id="IPR004477">
    <property type="entry name" value="ComEC_N"/>
</dbReference>
<feature type="transmembrane region" description="Helical" evidence="6">
    <location>
        <begin position="448"/>
        <end position="466"/>
    </location>
</feature>
<feature type="transmembrane region" description="Helical" evidence="6">
    <location>
        <begin position="287"/>
        <end position="308"/>
    </location>
</feature>
<evidence type="ECO:0000256" key="4">
    <source>
        <dbReference type="ARBA" id="ARBA00022989"/>
    </source>
</evidence>
<comment type="subcellular location">
    <subcellularLocation>
        <location evidence="1">Cell membrane</location>
        <topology evidence="1">Multi-pass membrane protein</topology>
    </subcellularLocation>
</comment>
<dbReference type="PANTHER" id="PTHR30619">
    <property type="entry name" value="DNA INTERNALIZATION/COMPETENCE PROTEIN COMEC/REC2"/>
    <property type="match status" value="1"/>
</dbReference>
<evidence type="ECO:0000259" key="7">
    <source>
        <dbReference type="Pfam" id="PF03772"/>
    </source>
</evidence>
<keyword evidence="5 6" id="KW-0472">Membrane</keyword>
<evidence type="ECO:0008006" key="11">
    <source>
        <dbReference type="Google" id="ProtNLM"/>
    </source>
</evidence>
<feature type="transmembrane region" description="Helical" evidence="6">
    <location>
        <begin position="5"/>
        <end position="23"/>
    </location>
</feature>
<evidence type="ECO:0000256" key="5">
    <source>
        <dbReference type="ARBA" id="ARBA00023136"/>
    </source>
</evidence>
<feature type="transmembrane region" description="Helical" evidence="6">
    <location>
        <begin position="55"/>
        <end position="73"/>
    </location>
</feature>
<comment type="caution">
    <text evidence="9">The sequence shown here is derived from an EMBL/GenBank/DDBJ whole genome shotgun (WGS) entry which is preliminary data.</text>
</comment>
<feature type="transmembrane region" description="Helical" evidence="6">
    <location>
        <begin position="247"/>
        <end position="267"/>
    </location>
</feature>
<feature type="transmembrane region" description="Helical" evidence="6">
    <location>
        <begin position="416"/>
        <end position="441"/>
    </location>
</feature>
<dbReference type="NCBIfam" id="TIGR00360">
    <property type="entry name" value="ComEC_N-term"/>
    <property type="match status" value="1"/>
</dbReference>
<dbReference type="GO" id="GO:0005886">
    <property type="term" value="C:plasma membrane"/>
    <property type="evidence" value="ECO:0007669"/>
    <property type="project" value="UniProtKB-SubCell"/>
</dbReference>
<dbReference type="InterPro" id="IPR025405">
    <property type="entry name" value="DUF4131"/>
</dbReference>
<feature type="transmembrane region" description="Helical" evidence="6">
    <location>
        <begin position="329"/>
        <end position="348"/>
    </location>
</feature>
<feature type="transmembrane region" description="Helical" evidence="6">
    <location>
        <begin position="383"/>
        <end position="404"/>
    </location>
</feature>
<dbReference type="Pfam" id="PF03772">
    <property type="entry name" value="Competence"/>
    <property type="match status" value="1"/>
</dbReference>
<dbReference type="InterPro" id="IPR052159">
    <property type="entry name" value="Competence_DNA_uptake"/>
</dbReference>
<feature type="transmembrane region" description="Helical" evidence="6">
    <location>
        <begin position="29"/>
        <end position="48"/>
    </location>
</feature>
<keyword evidence="4 6" id="KW-1133">Transmembrane helix</keyword>
<feature type="domain" description="DUF4131" evidence="8">
    <location>
        <begin position="26"/>
        <end position="193"/>
    </location>
</feature>
<organism evidence="9 10">
    <name type="scientific">Candidatus Nomurabacteria bacterium RIFCSPHIGHO2_01_FULL_38_19</name>
    <dbReference type="NCBI Taxonomy" id="1801732"/>
    <lineage>
        <taxon>Bacteria</taxon>
        <taxon>Candidatus Nomuraibacteriota</taxon>
    </lineage>
</organism>
<evidence type="ECO:0000256" key="1">
    <source>
        <dbReference type="ARBA" id="ARBA00004651"/>
    </source>
</evidence>
<name>A0A1F6UUJ1_9BACT</name>